<proteinExistence type="inferred from homology"/>
<keyword evidence="3" id="KW-0731">Sigma factor</keyword>
<keyword evidence="5" id="KW-0804">Transcription</keyword>
<dbReference type="GO" id="GO:0016987">
    <property type="term" value="F:sigma factor activity"/>
    <property type="evidence" value="ECO:0007669"/>
    <property type="project" value="UniProtKB-KW"/>
</dbReference>
<keyword evidence="4" id="KW-0238">DNA-binding</keyword>
<dbReference type="InterPro" id="IPR007627">
    <property type="entry name" value="RNA_pol_sigma70_r2"/>
</dbReference>
<organism evidence="8 9">
    <name type="scientific">Actinorhabdospora filicis</name>
    <dbReference type="NCBI Taxonomy" id="1785913"/>
    <lineage>
        <taxon>Bacteria</taxon>
        <taxon>Bacillati</taxon>
        <taxon>Actinomycetota</taxon>
        <taxon>Actinomycetes</taxon>
        <taxon>Micromonosporales</taxon>
        <taxon>Micromonosporaceae</taxon>
        <taxon>Actinorhabdospora</taxon>
    </lineage>
</organism>
<dbReference type="InterPro" id="IPR007630">
    <property type="entry name" value="RNA_pol_sigma70_r4"/>
</dbReference>
<dbReference type="Pfam" id="PF04545">
    <property type="entry name" value="Sigma70_r4"/>
    <property type="match status" value="1"/>
</dbReference>
<protein>
    <submittedName>
        <fullName evidence="8">RNA polymerase sigma24 factor</fullName>
    </submittedName>
</protein>
<evidence type="ECO:0000313" key="8">
    <source>
        <dbReference type="EMBL" id="GLZ76943.1"/>
    </source>
</evidence>
<evidence type="ECO:0000313" key="9">
    <source>
        <dbReference type="Proteomes" id="UP001165079"/>
    </source>
</evidence>
<dbReference type="InterPro" id="IPR014284">
    <property type="entry name" value="RNA_pol_sigma-70_dom"/>
</dbReference>
<dbReference type="RefSeq" id="WP_285662089.1">
    <property type="nucleotide sequence ID" value="NZ_BSTX01000001.1"/>
</dbReference>
<evidence type="ECO:0000259" key="7">
    <source>
        <dbReference type="Pfam" id="PF04545"/>
    </source>
</evidence>
<dbReference type="SUPFAM" id="SSF88946">
    <property type="entry name" value="Sigma2 domain of RNA polymerase sigma factors"/>
    <property type="match status" value="1"/>
</dbReference>
<dbReference type="InterPro" id="IPR039425">
    <property type="entry name" value="RNA_pol_sigma-70-like"/>
</dbReference>
<dbReference type="Pfam" id="PF04542">
    <property type="entry name" value="Sigma70_r2"/>
    <property type="match status" value="1"/>
</dbReference>
<dbReference type="NCBIfam" id="TIGR02937">
    <property type="entry name" value="sigma70-ECF"/>
    <property type="match status" value="1"/>
</dbReference>
<dbReference type="InterPro" id="IPR013325">
    <property type="entry name" value="RNA_pol_sigma_r2"/>
</dbReference>
<evidence type="ECO:0000256" key="4">
    <source>
        <dbReference type="ARBA" id="ARBA00023125"/>
    </source>
</evidence>
<dbReference type="PANTHER" id="PTHR43133:SF50">
    <property type="entry name" value="ECF RNA POLYMERASE SIGMA FACTOR SIGM"/>
    <property type="match status" value="1"/>
</dbReference>
<dbReference type="EMBL" id="BSTX01000001">
    <property type="protein sequence ID" value="GLZ76943.1"/>
    <property type="molecule type" value="Genomic_DNA"/>
</dbReference>
<dbReference type="InterPro" id="IPR014325">
    <property type="entry name" value="RNA_pol_sigma-E_actinobac"/>
</dbReference>
<dbReference type="CDD" id="cd06171">
    <property type="entry name" value="Sigma70_r4"/>
    <property type="match status" value="1"/>
</dbReference>
<evidence type="ECO:0000259" key="6">
    <source>
        <dbReference type="Pfam" id="PF04542"/>
    </source>
</evidence>
<dbReference type="Proteomes" id="UP001165079">
    <property type="component" value="Unassembled WGS sequence"/>
</dbReference>
<evidence type="ECO:0000256" key="5">
    <source>
        <dbReference type="ARBA" id="ARBA00023163"/>
    </source>
</evidence>
<dbReference type="InterPro" id="IPR036388">
    <property type="entry name" value="WH-like_DNA-bd_sf"/>
</dbReference>
<sequence>MRAEYEREFREFVDTQSPALLRVAYLLSGDVHLAQDLVQSALAACARRWHRIRDRDQPFAYVRKALYRSQYNAWRTRARRPESVVAAPPEHDTERDHAEDVATRRDLLADLARLPYRQRLIVVLRYYEDRPEAEVAAVLGISTGGVRSQAARGIANLRRLRAASENRTEAFR</sequence>
<dbReference type="NCBIfam" id="TIGR02983">
    <property type="entry name" value="SigE-fam_strep"/>
    <property type="match status" value="1"/>
</dbReference>
<dbReference type="Gene3D" id="1.10.10.10">
    <property type="entry name" value="Winged helix-like DNA-binding domain superfamily/Winged helix DNA-binding domain"/>
    <property type="match status" value="1"/>
</dbReference>
<gene>
    <name evidence="8" type="primary">rpoE</name>
    <name evidence="8" type="ORF">Afil01_17500</name>
</gene>
<accession>A0A9W6W8G2</accession>
<dbReference type="GO" id="GO:0006352">
    <property type="term" value="P:DNA-templated transcription initiation"/>
    <property type="evidence" value="ECO:0007669"/>
    <property type="project" value="InterPro"/>
</dbReference>
<comment type="similarity">
    <text evidence="1">Belongs to the sigma-70 factor family. ECF subfamily.</text>
</comment>
<dbReference type="InterPro" id="IPR013324">
    <property type="entry name" value="RNA_pol_sigma_r3/r4-like"/>
</dbReference>
<dbReference type="PANTHER" id="PTHR43133">
    <property type="entry name" value="RNA POLYMERASE ECF-TYPE SIGMA FACTO"/>
    <property type="match status" value="1"/>
</dbReference>
<comment type="caution">
    <text evidence="8">The sequence shown here is derived from an EMBL/GenBank/DDBJ whole genome shotgun (WGS) entry which is preliminary data.</text>
</comment>
<dbReference type="AlphaFoldDB" id="A0A9W6W8G2"/>
<dbReference type="SUPFAM" id="SSF88659">
    <property type="entry name" value="Sigma3 and sigma4 domains of RNA polymerase sigma factors"/>
    <property type="match status" value="1"/>
</dbReference>
<evidence type="ECO:0000256" key="1">
    <source>
        <dbReference type="ARBA" id="ARBA00010641"/>
    </source>
</evidence>
<feature type="domain" description="RNA polymerase sigma-70 region 4" evidence="7">
    <location>
        <begin position="111"/>
        <end position="158"/>
    </location>
</feature>
<dbReference type="Gene3D" id="1.10.1740.10">
    <property type="match status" value="1"/>
</dbReference>
<keyword evidence="9" id="KW-1185">Reference proteome</keyword>
<evidence type="ECO:0000256" key="2">
    <source>
        <dbReference type="ARBA" id="ARBA00023015"/>
    </source>
</evidence>
<reference evidence="8" key="1">
    <citation type="submission" date="2023-03" db="EMBL/GenBank/DDBJ databases">
        <title>Actinorhabdospora filicis NBRC 111898.</title>
        <authorList>
            <person name="Ichikawa N."/>
            <person name="Sato H."/>
            <person name="Tonouchi N."/>
        </authorList>
    </citation>
    <scope>NUCLEOTIDE SEQUENCE</scope>
    <source>
        <strain evidence="8">NBRC 111898</strain>
    </source>
</reference>
<feature type="domain" description="RNA polymerase sigma-70 region 2" evidence="6">
    <location>
        <begin position="16"/>
        <end position="80"/>
    </location>
</feature>
<keyword evidence="2" id="KW-0805">Transcription regulation</keyword>
<name>A0A9W6W8G2_9ACTN</name>
<dbReference type="GO" id="GO:0003677">
    <property type="term" value="F:DNA binding"/>
    <property type="evidence" value="ECO:0007669"/>
    <property type="project" value="UniProtKB-KW"/>
</dbReference>
<evidence type="ECO:0000256" key="3">
    <source>
        <dbReference type="ARBA" id="ARBA00023082"/>
    </source>
</evidence>